<comment type="caution">
    <text evidence="2">The sequence shown here is derived from an EMBL/GenBank/DDBJ whole genome shotgun (WGS) entry which is preliminary data.</text>
</comment>
<sequence>MENYLLRVGMGFGFGLGLGLGLSRRSHFLREILRERAIKIERASHPIHYRASIFIFLPLSFLSFKSLFRLRRPGGGKSCACDKYDAQWGGEDGLRSRLFKLYFVQCFETVRFGFCCRDCWFQNVVDAGDENFLCDNFSS</sequence>
<feature type="transmembrane region" description="Helical" evidence="1">
    <location>
        <begin position="6"/>
        <end position="26"/>
    </location>
</feature>
<protein>
    <recommendedName>
        <fullName evidence="4">Transmembrane protein</fullName>
    </recommendedName>
</protein>
<dbReference type="Proteomes" id="UP000237105">
    <property type="component" value="Unassembled WGS sequence"/>
</dbReference>
<reference evidence="3" key="1">
    <citation type="submission" date="2016-06" db="EMBL/GenBank/DDBJ databases">
        <title>Parallel loss of symbiosis genes in relatives of nitrogen-fixing non-legume Parasponia.</title>
        <authorList>
            <person name="Van Velzen R."/>
            <person name="Holmer R."/>
            <person name="Bu F."/>
            <person name="Rutten L."/>
            <person name="Van Zeijl A."/>
            <person name="Liu W."/>
            <person name="Santuari L."/>
            <person name="Cao Q."/>
            <person name="Sharma T."/>
            <person name="Shen D."/>
            <person name="Roswanjaya Y."/>
            <person name="Wardhani T."/>
            <person name="Kalhor M.S."/>
            <person name="Jansen J."/>
            <person name="Van den Hoogen J."/>
            <person name="Gungor B."/>
            <person name="Hartog M."/>
            <person name="Hontelez J."/>
            <person name="Verver J."/>
            <person name="Yang W.-C."/>
            <person name="Schijlen E."/>
            <person name="Repin R."/>
            <person name="Schilthuizen M."/>
            <person name="Schranz E."/>
            <person name="Heidstra R."/>
            <person name="Miyata K."/>
            <person name="Fedorova E."/>
            <person name="Kohlen W."/>
            <person name="Bisseling T."/>
            <person name="Smit S."/>
            <person name="Geurts R."/>
        </authorList>
    </citation>
    <scope>NUCLEOTIDE SEQUENCE [LARGE SCALE GENOMIC DNA]</scope>
    <source>
        <strain evidence="3">cv. WU1-14</strain>
    </source>
</reference>
<gene>
    <name evidence="2" type="ORF">PanWU01x14_286660</name>
</gene>
<keyword evidence="1" id="KW-1133">Transmembrane helix</keyword>
<keyword evidence="3" id="KW-1185">Reference proteome</keyword>
<evidence type="ECO:0000313" key="2">
    <source>
        <dbReference type="EMBL" id="PON41820.1"/>
    </source>
</evidence>
<proteinExistence type="predicted"/>
<organism evidence="2 3">
    <name type="scientific">Parasponia andersonii</name>
    <name type="common">Sponia andersonii</name>
    <dbReference type="NCBI Taxonomy" id="3476"/>
    <lineage>
        <taxon>Eukaryota</taxon>
        <taxon>Viridiplantae</taxon>
        <taxon>Streptophyta</taxon>
        <taxon>Embryophyta</taxon>
        <taxon>Tracheophyta</taxon>
        <taxon>Spermatophyta</taxon>
        <taxon>Magnoliopsida</taxon>
        <taxon>eudicotyledons</taxon>
        <taxon>Gunneridae</taxon>
        <taxon>Pentapetalae</taxon>
        <taxon>rosids</taxon>
        <taxon>fabids</taxon>
        <taxon>Rosales</taxon>
        <taxon>Cannabaceae</taxon>
        <taxon>Parasponia</taxon>
    </lineage>
</organism>
<dbReference type="EMBL" id="JXTB01000406">
    <property type="protein sequence ID" value="PON41820.1"/>
    <property type="molecule type" value="Genomic_DNA"/>
</dbReference>
<evidence type="ECO:0000256" key="1">
    <source>
        <dbReference type="SAM" id="Phobius"/>
    </source>
</evidence>
<keyword evidence="1" id="KW-0812">Transmembrane</keyword>
<feature type="non-terminal residue" evidence="2">
    <location>
        <position position="139"/>
    </location>
</feature>
<accession>A0A2P5AZ34</accession>
<feature type="transmembrane region" description="Helical" evidence="1">
    <location>
        <begin position="47"/>
        <end position="68"/>
    </location>
</feature>
<dbReference type="AlphaFoldDB" id="A0A2P5AZ34"/>
<evidence type="ECO:0000313" key="3">
    <source>
        <dbReference type="Proteomes" id="UP000237105"/>
    </source>
</evidence>
<name>A0A2P5AZ34_PARAD</name>
<keyword evidence="1" id="KW-0472">Membrane</keyword>
<evidence type="ECO:0008006" key="4">
    <source>
        <dbReference type="Google" id="ProtNLM"/>
    </source>
</evidence>